<feature type="compositionally biased region" description="Basic and acidic residues" evidence="1">
    <location>
        <begin position="94"/>
        <end position="110"/>
    </location>
</feature>
<dbReference type="RefSeq" id="XP_012938962.1">
    <property type="nucleotide sequence ID" value="XM_013083508.2"/>
</dbReference>
<sequence>MAFSVSYKSMTDRDIKYTYSDQKISFVYPHRTSFRPLKEERPLPPLKKYPRRFYEYYPRFHIGIPRAPAFRGTDPDRVDRIVARICKPIECQKARRRDIQPEQTTHHVDNDNDDHDDDEDDDDDNNNNDDDANKNSRGSDTHRSDASNTSSRFTAKDISELTARLQKPTESSRQKAYLQRRQEDDREEANRSEIPPLAHVRRLPPISRRS</sequence>
<evidence type="ECO:0000313" key="2">
    <source>
        <dbReference type="Proteomes" id="UP000694888"/>
    </source>
</evidence>
<evidence type="ECO:0000256" key="1">
    <source>
        <dbReference type="SAM" id="MobiDB-lite"/>
    </source>
</evidence>
<evidence type="ECO:0000313" key="3">
    <source>
        <dbReference type="RefSeq" id="XP_012938962.1"/>
    </source>
</evidence>
<feature type="region of interest" description="Disordered" evidence="1">
    <location>
        <begin position="94"/>
        <end position="210"/>
    </location>
</feature>
<feature type="compositionally biased region" description="Basic and acidic residues" evidence="1">
    <location>
        <begin position="131"/>
        <end position="145"/>
    </location>
</feature>
<feature type="compositionally biased region" description="Acidic residues" evidence="1">
    <location>
        <begin position="111"/>
        <end position="130"/>
    </location>
</feature>
<gene>
    <name evidence="3" type="primary">LOC101864151</name>
</gene>
<proteinExistence type="predicted"/>
<reference evidence="3" key="1">
    <citation type="submission" date="2025-08" db="UniProtKB">
        <authorList>
            <consortium name="RefSeq"/>
        </authorList>
    </citation>
    <scope>IDENTIFICATION</scope>
</reference>
<accession>A0ABM1A1J9</accession>
<keyword evidence="2" id="KW-1185">Reference proteome</keyword>
<name>A0ABM1A1J9_APLCA</name>
<protein>
    <submittedName>
        <fullName evidence="3">Trigger factor</fullName>
    </submittedName>
</protein>
<feature type="compositionally biased region" description="Basic and acidic residues" evidence="1">
    <location>
        <begin position="180"/>
        <end position="191"/>
    </location>
</feature>
<dbReference type="GeneID" id="101864151"/>
<dbReference type="Proteomes" id="UP000694888">
    <property type="component" value="Unplaced"/>
</dbReference>
<organism evidence="2 3">
    <name type="scientific">Aplysia californica</name>
    <name type="common">California sea hare</name>
    <dbReference type="NCBI Taxonomy" id="6500"/>
    <lineage>
        <taxon>Eukaryota</taxon>
        <taxon>Metazoa</taxon>
        <taxon>Spiralia</taxon>
        <taxon>Lophotrochozoa</taxon>
        <taxon>Mollusca</taxon>
        <taxon>Gastropoda</taxon>
        <taxon>Heterobranchia</taxon>
        <taxon>Euthyneura</taxon>
        <taxon>Tectipleura</taxon>
        <taxon>Aplysiida</taxon>
        <taxon>Aplysioidea</taxon>
        <taxon>Aplysiidae</taxon>
        <taxon>Aplysia</taxon>
    </lineage>
</organism>